<dbReference type="InterPro" id="IPR050229">
    <property type="entry name" value="GlpE_sulfurtransferase"/>
</dbReference>
<protein>
    <submittedName>
        <fullName evidence="3">Rhodanese-like domain-containing protein</fullName>
    </submittedName>
</protein>
<dbReference type="PANTHER" id="PTHR43031">
    <property type="entry name" value="FAD-DEPENDENT OXIDOREDUCTASE"/>
    <property type="match status" value="1"/>
</dbReference>
<dbReference type="PANTHER" id="PTHR43031:SF7">
    <property type="entry name" value="NITRIC OXIDE REDUCTASE FLRD-NAD(+) REDUCTASE"/>
    <property type="match status" value="1"/>
</dbReference>
<dbReference type="CDD" id="cd00158">
    <property type="entry name" value="RHOD"/>
    <property type="match status" value="1"/>
</dbReference>
<dbReference type="InterPro" id="IPR001763">
    <property type="entry name" value="Rhodanese-like_dom"/>
</dbReference>
<dbReference type="Pfam" id="PF00581">
    <property type="entry name" value="Rhodanese"/>
    <property type="match status" value="1"/>
</dbReference>
<name>A0A6M1TG96_9BACT</name>
<dbReference type="InterPro" id="IPR036873">
    <property type="entry name" value="Rhodanese-like_dom_sf"/>
</dbReference>
<dbReference type="Gene3D" id="3.40.250.10">
    <property type="entry name" value="Rhodanese-like domain"/>
    <property type="match status" value="1"/>
</dbReference>
<comment type="caution">
    <text evidence="3">The sequence shown here is derived from an EMBL/GenBank/DDBJ whole genome shotgun (WGS) entry which is preliminary data.</text>
</comment>
<gene>
    <name evidence="3" type="ORF">G3569_04835</name>
</gene>
<dbReference type="AlphaFoldDB" id="A0A6M1TG96"/>
<keyword evidence="4" id="KW-1185">Reference proteome</keyword>
<evidence type="ECO:0000259" key="2">
    <source>
        <dbReference type="PROSITE" id="PS50206"/>
    </source>
</evidence>
<evidence type="ECO:0000313" key="3">
    <source>
        <dbReference type="EMBL" id="NGP87670.1"/>
    </source>
</evidence>
<feature type="domain" description="Rhodanese" evidence="2">
    <location>
        <begin position="26"/>
        <end position="113"/>
    </location>
</feature>
<feature type="region of interest" description="Disordered" evidence="1">
    <location>
        <begin position="1"/>
        <end position="20"/>
    </location>
</feature>
<evidence type="ECO:0000256" key="1">
    <source>
        <dbReference type="SAM" id="MobiDB-lite"/>
    </source>
</evidence>
<evidence type="ECO:0000313" key="4">
    <source>
        <dbReference type="Proteomes" id="UP000479132"/>
    </source>
</evidence>
<dbReference type="SMART" id="SM00450">
    <property type="entry name" value="RHOD"/>
    <property type="match status" value="1"/>
</dbReference>
<feature type="compositionally biased region" description="Polar residues" evidence="1">
    <location>
        <begin position="1"/>
        <end position="13"/>
    </location>
</feature>
<sequence length="115" mass="13122">MLQACGNESSSSDNRLDPSEFRKELDQKGGIVIDVRTQEEYDAGHIARVDYQYDYLSGEFEAQLDSLDKDKTYYLYCRSGNRSGKSLKLMKKYGFKNVYNVGGYQQLVDGGFESE</sequence>
<dbReference type="Proteomes" id="UP000479132">
    <property type="component" value="Unassembled WGS sequence"/>
</dbReference>
<dbReference type="EMBL" id="JAALLS010000004">
    <property type="protein sequence ID" value="NGP87670.1"/>
    <property type="molecule type" value="Genomic_DNA"/>
</dbReference>
<organism evidence="3 4">
    <name type="scientific">Fodinibius halophilus</name>
    <dbReference type="NCBI Taxonomy" id="1736908"/>
    <lineage>
        <taxon>Bacteria</taxon>
        <taxon>Pseudomonadati</taxon>
        <taxon>Balneolota</taxon>
        <taxon>Balneolia</taxon>
        <taxon>Balneolales</taxon>
        <taxon>Balneolaceae</taxon>
        <taxon>Fodinibius</taxon>
    </lineage>
</organism>
<dbReference type="SUPFAM" id="SSF52821">
    <property type="entry name" value="Rhodanese/Cell cycle control phosphatase"/>
    <property type="match status" value="1"/>
</dbReference>
<dbReference type="PROSITE" id="PS50206">
    <property type="entry name" value="RHODANESE_3"/>
    <property type="match status" value="1"/>
</dbReference>
<proteinExistence type="predicted"/>
<accession>A0A6M1TG96</accession>
<reference evidence="3 4" key="1">
    <citation type="submission" date="2020-02" db="EMBL/GenBank/DDBJ databases">
        <title>Aliifodinibius halophilus 2W32, complete genome.</title>
        <authorList>
            <person name="Li Y."/>
            <person name="Wu S."/>
        </authorList>
    </citation>
    <scope>NUCLEOTIDE SEQUENCE [LARGE SCALE GENOMIC DNA]</scope>
    <source>
        <strain evidence="3 4">2W32</strain>
    </source>
</reference>